<comment type="caution">
    <text evidence="7">The sequence shown here is derived from an EMBL/GenBank/DDBJ whole genome shotgun (WGS) entry which is preliminary data.</text>
</comment>
<feature type="repeat" description="Pumilio" evidence="4">
    <location>
        <begin position="497"/>
        <end position="532"/>
    </location>
</feature>
<keyword evidence="2" id="KW-0810">Translation regulation</keyword>
<dbReference type="EMBL" id="JABWDY010007529">
    <property type="protein sequence ID" value="KAF5202864.1"/>
    <property type="molecule type" value="Genomic_DNA"/>
</dbReference>
<feature type="compositionally biased region" description="Polar residues" evidence="5">
    <location>
        <begin position="61"/>
        <end position="71"/>
    </location>
</feature>
<keyword evidence="8" id="KW-1185">Reference proteome</keyword>
<feature type="repeat" description="Pumilio" evidence="4">
    <location>
        <begin position="717"/>
        <end position="752"/>
    </location>
</feature>
<evidence type="ECO:0000256" key="5">
    <source>
        <dbReference type="SAM" id="MobiDB-lite"/>
    </source>
</evidence>
<dbReference type="InterPro" id="IPR016024">
    <property type="entry name" value="ARM-type_fold"/>
</dbReference>
<dbReference type="Pfam" id="PF00806">
    <property type="entry name" value="PUF"/>
    <property type="match status" value="8"/>
</dbReference>
<gene>
    <name evidence="7" type="ORF">FRX31_007540</name>
</gene>
<accession>A0A7J6WZK9</accession>
<feature type="repeat" description="Pumilio" evidence="4">
    <location>
        <begin position="609"/>
        <end position="644"/>
    </location>
</feature>
<dbReference type="Gene3D" id="1.25.10.10">
    <property type="entry name" value="Leucine-rich Repeat Variant"/>
    <property type="match status" value="1"/>
</dbReference>
<sequence length="816" mass="91340">MERGTEQDYYEFEMLLGEIPNVTSGHPHLEESASVKYSSGLESIPLKEGSRSSSATFTNFYHTSPAGSPSRTAGLYDSVPSERPSPISVNSTQDMFDQKCQTNGCLDGGKTTKEKGYQSPIKSANLKDSNLPDDQSLASALTQLSFKDGVSNGEMSPHLVSYKNLPKSSFLLEAKYQNNINKPHTSLDTRGVAMMSPRSPSAVNGIALMNPKANGLENNDVNLSSQEGAKFPELGIPEPKKQKNWSCQPIGNLSGVVGEQRQCFPVYSGGNPLAQNMHSFQVLPSNYVPRVDFSATPYEQQYFLNAQSATPYVQQQQPISRSHIPWHHMEEEQCYRLQQQYLYMQQFRSQVPEAHHPIHANMDMTVPITGNARRSYPKIPNPPQVDQTNEEPFWNSAPIHVLDRLGKHNIPEKILTKSHGYNLLKVINANSIGGNESFYNVNNERVLSDDHFHHQSSILNSGSFHLDGRISPGSSLDSVDFRMCLRSQLPKYNSLDEVAGKIYLIAKDQYGCRFLQKKFAEGSAEEVDKIFSEIIGHIVELMTDPFGNYLVQKLLEVCNKDQKMQILHVVTRKPGDLVRISLDMHGTRAVQKVIETLRTPEQFSTVVSALKPGIVNLMKDTNGNHVAQRCLQHLLPEYKEYLFEDAIGHCSKLAKDRHACCVLQKCLSHCDGEHRRRLVCGITSDALNLSQNQYGNYVVQFVFELHLPWATFSVLDKLEGSYGYLSMQKYSSNVVEKCLKFAGEDRRPRIVQELITDSRLDQILQDPYGNYVIQAALSHSKGPAHAALVEAIRPHVPALRTSPYGKKILSSNGLKK</sequence>
<dbReference type="InterPro" id="IPR033133">
    <property type="entry name" value="PUM-HD"/>
</dbReference>
<evidence type="ECO:0000259" key="6">
    <source>
        <dbReference type="PROSITE" id="PS50303"/>
    </source>
</evidence>
<comment type="function">
    <text evidence="3">Sequence-specific RNA-binding protein that regulates translation and mRNA stability by binding the 3'-UTR of target mRNAs.</text>
</comment>
<dbReference type="PANTHER" id="PTHR12537">
    <property type="entry name" value="RNA BINDING PROTEIN PUMILIO-RELATED"/>
    <property type="match status" value="1"/>
</dbReference>
<dbReference type="InterPro" id="IPR011989">
    <property type="entry name" value="ARM-like"/>
</dbReference>
<feature type="repeat" description="Pumilio" evidence="4">
    <location>
        <begin position="681"/>
        <end position="716"/>
    </location>
</feature>
<dbReference type="InterPro" id="IPR033712">
    <property type="entry name" value="Pumilio_RNA-bd"/>
</dbReference>
<dbReference type="OrthoDB" id="668540at2759"/>
<dbReference type="SUPFAM" id="SSF48371">
    <property type="entry name" value="ARM repeat"/>
    <property type="match status" value="1"/>
</dbReference>
<dbReference type="GO" id="GO:0005737">
    <property type="term" value="C:cytoplasm"/>
    <property type="evidence" value="ECO:0007669"/>
    <property type="project" value="TreeGrafter"/>
</dbReference>
<feature type="region of interest" description="Disordered" evidence="5">
    <location>
        <begin position="61"/>
        <end position="89"/>
    </location>
</feature>
<dbReference type="FunFam" id="1.25.10.10:FF:000237">
    <property type="entry name" value="Pumilio homolog 9"/>
    <property type="match status" value="1"/>
</dbReference>
<evidence type="ECO:0000256" key="2">
    <source>
        <dbReference type="ARBA" id="ARBA00022845"/>
    </source>
</evidence>
<protein>
    <submittedName>
        <fullName evidence="7">Pumilio-like protein</fullName>
    </submittedName>
</protein>
<dbReference type="GO" id="GO:0003729">
    <property type="term" value="F:mRNA binding"/>
    <property type="evidence" value="ECO:0007669"/>
    <property type="project" value="TreeGrafter"/>
</dbReference>
<feature type="domain" description="PUM-HD" evidence="6">
    <location>
        <begin position="471"/>
        <end position="816"/>
    </location>
</feature>
<proteinExistence type="predicted"/>
<dbReference type="AlphaFoldDB" id="A0A7J6WZK9"/>
<name>A0A7J6WZK9_THATH</name>
<evidence type="ECO:0000256" key="3">
    <source>
        <dbReference type="ARBA" id="ARBA00058490"/>
    </source>
</evidence>
<feature type="repeat" description="Pumilio" evidence="4">
    <location>
        <begin position="569"/>
        <end position="608"/>
    </location>
</feature>
<dbReference type="PANTHER" id="PTHR12537:SF147">
    <property type="entry name" value="PUMILIO HOMOLOG 12"/>
    <property type="match status" value="1"/>
</dbReference>
<dbReference type="PROSITE" id="PS50302">
    <property type="entry name" value="PUM"/>
    <property type="match status" value="8"/>
</dbReference>
<feature type="repeat" description="Pumilio" evidence="4">
    <location>
        <begin position="753"/>
        <end position="790"/>
    </location>
</feature>
<dbReference type="Proteomes" id="UP000554482">
    <property type="component" value="Unassembled WGS sequence"/>
</dbReference>
<evidence type="ECO:0000256" key="4">
    <source>
        <dbReference type="PROSITE-ProRule" id="PRU00317"/>
    </source>
</evidence>
<dbReference type="CDD" id="cd07920">
    <property type="entry name" value="Pumilio"/>
    <property type="match status" value="1"/>
</dbReference>
<feature type="repeat" description="Pumilio" evidence="4">
    <location>
        <begin position="533"/>
        <end position="568"/>
    </location>
</feature>
<organism evidence="7 8">
    <name type="scientific">Thalictrum thalictroides</name>
    <name type="common">Rue-anemone</name>
    <name type="synonym">Anemone thalictroides</name>
    <dbReference type="NCBI Taxonomy" id="46969"/>
    <lineage>
        <taxon>Eukaryota</taxon>
        <taxon>Viridiplantae</taxon>
        <taxon>Streptophyta</taxon>
        <taxon>Embryophyta</taxon>
        <taxon>Tracheophyta</taxon>
        <taxon>Spermatophyta</taxon>
        <taxon>Magnoliopsida</taxon>
        <taxon>Ranunculales</taxon>
        <taxon>Ranunculaceae</taxon>
        <taxon>Thalictroideae</taxon>
        <taxon>Thalictrum</taxon>
    </lineage>
</organism>
<dbReference type="InterPro" id="IPR001313">
    <property type="entry name" value="Pumilio_RNA-bd_rpt"/>
</dbReference>
<evidence type="ECO:0000313" key="7">
    <source>
        <dbReference type="EMBL" id="KAF5202864.1"/>
    </source>
</evidence>
<dbReference type="GO" id="GO:0006417">
    <property type="term" value="P:regulation of translation"/>
    <property type="evidence" value="ECO:0007669"/>
    <property type="project" value="UniProtKB-KW"/>
</dbReference>
<evidence type="ECO:0000256" key="1">
    <source>
        <dbReference type="ARBA" id="ARBA00022737"/>
    </source>
</evidence>
<evidence type="ECO:0000313" key="8">
    <source>
        <dbReference type="Proteomes" id="UP000554482"/>
    </source>
</evidence>
<keyword evidence="1" id="KW-0677">Repeat</keyword>
<dbReference type="PROSITE" id="PS50303">
    <property type="entry name" value="PUM_HD"/>
    <property type="match status" value="1"/>
</dbReference>
<dbReference type="SMART" id="SM00025">
    <property type="entry name" value="Pumilio"/>
    <property type="match status" value="8"/>
</dbReference>
<reference evidence="7 8" key="1">
    <citation type="submission" date="2020-06" db="EMBL/GenBank/DDBJ databases">
        <title>Transcriptomic and genomic resources for Thalictrum thalictroides and T. hernandezii: Facilitating candidate gene discovery in an emerging model plant lineage.</title>
        <authorList>
            <person name="Arias T."/>
            <person name="Riano-Pachon D.M."/>
            <person name="Di Stilio V.S."/>
        </authorList>
    </citation>
    <scope>NUCLEOTIDE SEQUENCE [LARGE SCALE GENOMIC DNA]</scope>
    <source>
        <strain evidence="8">cv. WT478/WT964</strain>
        <tissue evidence="7">Leaves</tissue>
    </source>
</reference>
<feature type="repeat" description="Pumilio" evidence="4">
    <location>
        <begin position="645"/>
        <end position="680"/>
    </location>
</feature>